<organism evidence="1 2">
    <name type="scientific">Trifolium medium</name>
    <dbReference type="NCBI Taxonomy" id="97028"/>
    <lineage>
        <taxon>Eukaryota</taxon>
        <taxon>Viridiplantae</taxon>
        <taxon>Streptophyta</taxon>
        <taxon>Embryophyta</taxon>
        <taxon>Tracheophyta</taxon>
        <taxon>Spermatophyta</taxon>
        <taxon>Magnoliopsida</taxon>
        <taxon>eudicotyledons</taxon>
        <taxon>Gunneridae</taxon>
        <taxon>Pentapetalae</taxon>
        <taxon>rosids</taxon>
        <taxon>fabids</taxon>
        <taxon>Fabales</taxon>
        <taxon>Fabaceae</taxon>
        <taxon>Papilionoideae</taxon>
        <taxon>50 kb inversion clade</taxon>
        <taxon>NPAAA clade</taxon>
        <taxon>Hologalegina</taxon>
        <taxon>IRL clade</taxon>
        <taxon>Trifolieae</taxon>
        <taxon>Trifolium</taxon>
    </lineage>
</organism>
<sequence>MLMETPPESVEDVDEEVLKSHVLGLQIK</sequence>
<protein>
    <submittedName>
        <fullName evidence="1">DNA polymerase eta-like</fullName>
    </submittedName>
</protein>
<reference evidence="1 2" key="1">
    <citation type="journal article" date="2018" name="Front. Plant Sci.">
        <title>Red Clover (Trifolium pratense) and Zigzag Clover (T. medium) - A Picture of Genomic Similarities and Differences.</title>
        <authorList>
            <person name="Dluhosova J."/>
            <person name="Istvanek J."/>
            <person name="Nedelnik J."/>
            <person name="Repkova J."/>
        </authorList>
    </citation>
    <scope>NUCLEOTIDE SEQUENCE [LARGE SCALE GENOMIC DNA]</scope>
    <source>
        <strain evidence="2">cv. 10/8</strain>
        <tissue evidence="1">Leaf</tissue>
    </source>
</reference>
<name>A0A392SN01_9FABA</name>
<dbReference type="Proteomes" id="UP000265520">
    <property type="component" value="Unassembled WGS sequence"/>
</dbReference>
<comment type="caution">
    <text evidence="1">The sequence shown here is derived from an EMBL/GenBank/DDBJ whole genome shotgun (WGS) entry which is preliminary data.</text>
</comment>
<dbReference type="EMBL" id="LXQA010406636">
    <property type="protein sequence ID" value="MCI49777.1"/>
    <property type="molecule type" value="Genomic_DNA"/>
</dbReference>
<keyword evidence="2" id="KW-1185">Reference proteome</keyword>
<evidence type="ECO:0000313" key="1">
    <source>
        <dbReference type="EMBL" id="MCI49777.1"/>
    </source>
</evidence>
<accession>A0A392SN01</accession>
<feature type="non-terminal residue" evidence="1">
    <location>
        <position position="28"/>
    </location>
</feature>
<proteinExistence type="predicted"/>
<dbReference type="AlphaFoldDB" id="A0A392SN01"/>
<evidence type="ECO:0000313" key="2">
    <source>
        <dbReference type="Proteomes" id="UP000265520"/>
    </source>
</evidence>